<feature type="transmembrane region" description="Helical" evidence="1">
    <location>
        <begin position="20"/>
        <end position="43"/>
    </location>
</feature>
<evidence type="ECO:0000313" key="2">
    <source>
        <dbReference type="EMBL" id="RDI66315.1"/>
    </source>
</evidence>
<sequence>MRRMTPNSYDHRVTTPAPRPFMFPIVPLLCLIPVAWLSASWSFGRVTRWLRRRPAKSVATHRTLSVAAVLPDLYDRPRHRTPVHSA</sequence>
<keyword evidence="1" id="KW-1133">Transmembrane helix</keyword>
<organism evidence="2 3">
    <name type="scientific">Nocardia pseudobrasiliensis</name>
    <dbReference type="NCBI Taxonomy" id="45979"/>
    <lineage>
        <taxon>Bacteria</taxon>
        <taxon>Bacillati</taxon>
        <taxon>Actinomycetota</taxon>
        <taxon>Actinomycetes</taxon>
        <taxon>Mycobacteriales</taxon>
        <taxon>Nocardiaceae</taxon>
        <taxon>Nocardia</taxon>
    </lineage>
</organism>
<proteinExistence type="predicted"/>
<dbReference type="STRING" id="1210086.GCA_001613105_03990"/>
<dbReference type="Proteomes" id="UP000254869">
    <property type="component" value="Unassembled WGS sequence"/>
</dbReference>
<keyword evidence="1" id="KW-0812">Transmembrane</keyword>
<comment type="caution">
    <text evidence="2">The sequence shown here is derived from an EMBL/GenBank/DDBJ whole genome shotgun (WGS) entry which is preliminary data.</text>
</comment>
<evidence type="ECO:0000256" key="1">
    <source>
        <dbReference type="SAM" id="Phobius"/>
    </source>
</evidence>
<protein>
    <submittedName>
        <fullName evidence="2">Uncharacterized protein</fullName>
    </submittedName>
</protein>
<reference evidence="2 3" key="1">
    <citation type="submission" date="2018-07" db="EMBL/GenBank/DDBJ databases">
        <title>Genomic Encyclopedia of Type Strains, Phase IV (KMG-IV): sequencing the most valuable type-strain genomes for metagenomic binning, comparative biology and taxonomic classification.</title>
        <authorList>
            <person name="Goeker M."/>
        </authorList>
    </citation>
    <scope>NUCLEOTIDE SEQUENCE [LARGE SCALE GENOMIC DNA]</scope>
    <source>
        <strain evidence="2 3">DSM 44290</strain>
    </source>
</reference>
<keyword evidence="3" id="KW-1185">Reference proteome</keyword>
<evidence type="ECO:0000313" key="3">
    <source>
        <dbReference type="Proteomes" id="UP000254869"/>
    </source>
</evidence>
<dbReference type="AlphaFoldDB" id="A0A370I6F1"/>
<accession>A0A370I6F1</accession>
<name>A0A370I6F1_9NOCA</name>
<dbReference type="EMBL" id="QQBC01000004">
    <property type="protein sequence ID" value="RDI66315.1"/>
    <property type="molecule type" value="Genomic_DNA"/>
</dbReference>
<gene>
    <name evidence="2" type="ORF">DFR76_10461</name>
</gene>
<keyword evidence="1" id="KW-0472">Membrane</keyword>